<dbReference type="GO" id="GO:0005743">
    <property type="term" value="C:mitochondrial inner membrane"/>
    <property type="evidence" value="ECO:0007669"/>
    <property type="project" value="TreeGrafter"/>
</dbReference>
<dbReference type="GO" id="GO:0032979">
    <property type="term" value="P:protein insertion into mitochondrial inner membrane from matrix"/>
    <property type="evidence" value="ECO:0007669"/>
    <property type="project" value="TreeGrafter"/>
</dbReference>
<dbReference type="Proteomes" id="UP000276776">
    <property type="component" value="Unassembled WGS sequence"/>
</dbReference>
<name>A0A0N5CJR2_THECL</name>
<protein>
    <submittedName>
        <fullName evidence="1 3">Uncharacterized protein</fullName>
    </submittedName>
</protein>
<organism evidence="3">
    <name type="scientific">Thelazia callipaeda</name>
    <name type="common">Oriental eyeworm</name>
    <name type="synonym">Parasitic nematode</name>
    <dbReference type="NCBI Taxonomy" id="103827"/>
    <lineage>
        <taxon>Eukaryota</taxon>
        <taxon>Metazoa</taxon>
        <taxon>Ecdysozoa</taxon>
        <taxon>Nematoda</taxon>
        <taxon>Chromadorea</taxon>
        <taxon>Rhabditida</taxon>
        <taxon>Spirurina</taxon>
        <taxon>Spiruromorpha</taxon>
        <taxon>Thelazioidea</taxon>
        <taxon>Thelaziidae</taxon>
        <taxon>Thelazia</taxon>
    </lineage>
</organism>
<proteinExistence type="predicted"/>
<dbReference type="AlphaFoldDB" id="A0A0N5CJR2"/>
<evidence type="ECO:0000313" key="1">
    <source>
        <dbReference type="EMBL" id="VDM95183.1"/>
    </source>
</evidence>
<reference evidence="3" key="1">
    <citation type="submission" date="2017-02" db="UniProtKB">
        <authorList>
            <consortium name="WormBaseParasite"/>
        </authorList>
    </citation>
    <scope>IDENTIFICATION</scope>
</reference>
<gene>
    <name evidence="1" type="ORF">TCLT_LOCUS277</name>
</gene>
<accession>A0A0N5CJR2</accession>
<reference evidence="1 2" key="2">
    <citation type="submission" date="2018-11" db="EMBL/GenBank/DDBJ databases">
        <authorList>
            <consortium name="Pathogen Informatics"/>
        </authorList>
    </citation>
    <scope>NUCLEOTIDE SEQUENCE [LARGE SCALE GENOMIC DNA]</scope>
</reference>
<dbReference type="WBParaSite" id="TCLT_0000027601-mRNA-1">
    <property type="protein sequence ID" value="TCLT_0000027601-mRNA-1"/>
    <property type="gene ID" value="TCLT_0000027601"/>
</dbReference>
<dbReference type="PANTHER" id="PTHR13333:SF5">
    <property type="entry name" value="M-AAA PROTEASE-INTERACTING PROTEIN 1, MITOCHONDRIAL"/>
    <property type="match status" value="1"/>
</dbReference>
<dbReference type="EMBL" id="UYYF01000017">
    <property type="protein sequence ID" value="VDM95183.1"/>
    <property type="molecule type" value="Genomic_DNA"/>
</dbReference>
<keyword evidence="2" id="KW-1185">Reference proteome</keyword>
<dbReference type="OrthoDB" id="7249367at2759"/>
<evidence type="ECO:0000313" key="2">
    <source>
        <dbReference type="Proteomes" id="UP000276776"/>
    </source>
</evidence>
<dbReference type="GO" id="GO:0043022">
    <property type="term" value="F:ribosome binding"/>
    <property type="evidence" value="ECO:0007669"/>
    <property type="project" value="TreeGrafter"/>
</dbReference>
<dbReference type="PANTHER" id="PTHR13333">
    <property type="entry name" value="M-AAA PROTEASE-INTERACTING PROTEIN 1, MITOCHONDRIAL"/>
    <property type="match status" value="1"/>
</dbReference>
<dbReference type="OMA" id="GMWKVTR"/>
<sequence length="234" mass="26892">MFEGSMLRTAIKNCILVGRFSSITQPLCSSQLISKEGPAENDSKPFVLLEEKKCIIPVFDLSRRLGNVLAQFRYRYFFEKQFSVESFLSGAVQASILCGDYIRRKDWSNLRRIMVEDCVSELQARLSSSDQCLERLKFSLDDVICSVIDSSYTCGKLQPGVSGVRSFLPLKHRAFYTQVIIYIKKSNIDQNMNIEQLLRTSPRRSLLICNITLSRILNPLGMWKVTRINFFDYP</sequence>
<evidence type="ECO:0000313" key="3">
    <source>
        <dbReference type="WBParaSite" id="TCLT_0000027601-mRNA-1"/>
    </source>
</evidence>